<name>A0A095V3K4_9FLAO</name>
<dbReference type="OrthoDB" id="9938469at2"/>
<evidence type="ECO:0000313" key="1">
    <source>
        <dbReference type="EMBL" id="KGD69445.1"/>
    </source>
</evidence>
<dbReference type="Proteomes" id="UP000029554">
    <property type="component" value="Unassembled WGS sequence"/>
</dbReference>
<dbReference type="RefSeq" id="WP_035123649.1">
    <property type="nucleotide sequence ID" value="NZ_JRHH01000001.1"/>
</dbReference>
<proteinExistence type="predicted"/>
<reference evidence="1 2" key="1">
    <citation type="submission" date="2014-09" db="EMBL/GenBank/DDBJ databases">
        <title>Whole Genome Shotgun of Flavobacterium aquatile LMG 4008.</title>
        <authorList>
            <person name="Gale A.N."/>
            <person name="Pipes S.E."/>
            <person name="Newman J.D."/>
        </authorList>
    </citation>
    <scope>NUCLEOTIDE SEQUENCE [LARGE SCALE GENOMIC DNA]</scope>
    <source>
        <strain evidence="1 2">LMG 4008</strain>
    </source>
</reference>
<gene>
    <name evidence="1" type="ORF">LG45_01355</name>
</gene>
<organism evidence="1 2">
    <name type="scientific">Flavobacterium aquatile LMG 4008 = ATCC 11947</name>
    <dbReference type="NCBI Taxonomy" id="1453498"/>
    <lineage>
        <taxon>Bacteria</taxon>
        <taxon>Pseudomonadati</taxon>
        <taxon>Bacteroidota</taxon>
        <taxon>Flavobacteriia</taxon>
        <taxon>Flavobacteriales</taxon>
        <taxon>Flavobacteriaceae</taxon>
        <taxon>Flavobacterium</taxon>
    </lineage>
</organism>
<sequence>MPYDYTQEELYGRALFNFTHGNQIINVAFEPIGEREYMFIIFPEDSATTINPHDAEFIDTLNEILFTFDNGNKFTYEIAAF</sequence>
<dbReference type="EMBL" id="JRHH01000001">
    <property type="protein sequence ID" value="KGD69445.1"/>
    <property type="molecule type" value="Genomic_DNA"/>
</dbReference>
<dbReference type="AlphaFoldDB" id="A0A095V3K4"/>
<comment type="caution">
    <text evidence="1">The sequence shown here is derived from an EMBL/GenBank/DDBJ whole genome shotgun (WGS) entry which is preliminary data.</text>
</comment>
<evidence type="ECO:0000313" key="2">
    <source>
        <dbReference type="Proteomes" id="UP000029554"/>
    </source>
</evidence>
<accession>A0A095V3K4</accession>
<protein>
    <submittedName>
        <fullName evidence="1">Uncharacterized protein</fullName>
    </submittedName>
</protein>
<keyword evidence="2" id="KW-1185">Reference proteome</keyword>